<dbReference type="GO" id="GO:0003677">
    <property type="term" value="F:DNA binding"/>
    <property type="evidence" value="ECO:0007669"/>
    <property type="project" value="InterPro"/>
</dbReference>
<evidence type="ECO:0000259" key="1">
    <source>
        <dbReference type="PROSITE" id="PS50943"/>
    </source>
</evidence>
<dbReference type="SMART" id="SM00530">
    <property type="entry name" value="HTH_XRE"/>
    <property type="match status" value="1"/>
</dbReference>
<dbReference type="InterPro" id="IPR010982">
    <property type="entry name" value="Lambda_DNA-bd_dom_sf"/>
</dbReference>
<feature type="domain" description="HTH cro/C1-type" evidence="1">
    <location>
        <begin position="18"/>
        <end position="72"/>
    </location>
</feature>
<dbReference type="Pfam" id="PF13560">
    <property type="entry name" value="HTH_31"/>
    <property type="match status" value="1"/>
</dbReference>
<protein>
    <submittedName>
        <fullName evidence="2">Helix-turn-helix domain-containing protein</fullName>
    </submittedName>
</protein>
<evidence type="ECO:0000313" key="3">
    <source>
        <dbReference type="Proteomes" id="UP000184501"/>
    </source>
</evidence>
<dbReference type="Gene3D" id="1.10.260.40">
    <property type="entry name" value="lambda repressor-like DNA-binding domains"/>
    <property type="match status" value="1"/>
</dbReference>
<evidence type="ECO:0000313" key="2">
    <source>
        <dbReference type="EMBL" id="SHH14239.1"/>
    </source>
</evidence>
<dbReference type="SUPFAM" id="SSF47413">
    <property type="entry name" value="lambda repressor-like DNA-binding domains"/>
    <property type="match status" value="1"/>
</dbReference>
<organism evidence="2 3">
    <name type="scientific">Streptoalloteichus hindustanus</name>
    <dbReference type="NCBI Taxonomy" id="2017"/>
    <lineage>
        <taxon>Bacteria</taxon>
        <taxon>Bacillati</taxon>
        <taxon>Actinomycetota</taxon>
        <taxon>Actinomycetes</taxon>
        <taxon>Pseudonocardiales</taxon>
        <taxon>Pseudonocardiaceae</taxon>
        <taxon>Streptoalloteichus</taxon>
    </lineage>
</organism>
<keyword evidence="3" id="KW-1185">Reference proteome</keyword>
<dbReference type="STRING" id="2017.SAMN05444320_1322"/>
<dbReference type="CDD" id="cd00093">
    <property type="entry name" value="HTH_XRE"/>
    <property type="match status" value="1"/>
</dbReference>
<dbReference type="InterPro" id="IPR001387">
    <property type="entry name" value="Cro/C1-type_HTH"/>
</dbReference>
<name>A0A1M5QKC4_STRHI</name>
<dbReference type="OrthoDB" id="3687959at2"/>
<proteinExistence type="predicted"/>
<dbReference type="RefSeq" id="WP_073490189.1">
    <property type="nucleotide sequence ID" value="NZ_FQVN01000032.1"/>
</dbReference>
<dbReference type="Proteomes" id="UP000184501">
    <property type="component" value="Unassembled WGS sequence"/>
</dbReference>
<dbReference type="Pfam" id="PF19054">
    <property type="entry name" value="DUF5753"/>
    <property type="match status" value="1"/>
</dbReference>
<dbReference type="AlphaFoldDB" id="A0A1M5QKC4"/>
<dbReference type="PROSITE" id="PS50943">
    <property type="entry name" value="HTH_CROC1"/>
    <property type="match status" value="1"/>
</dbReference>
<gene>
    <name evidence="2" type="ORF">SAMN05444320_1322</name>
</gene>
<accession>A0A1M5QKC4</accession>
<sequence>MADPVPITIGQRLVAAELRHRRHAAGYTVHDVALMMDISPSKISRLEHSRRPLHFVDAAGLLALYRVTSSEREALLDLCRPNTPSRGWCLPTRDLSQAHRHVESHATRYTMFDALTIPAPLQTPDYTRHLCANLGHTPDDTERRIACAQGRASLLSRDRPPEVTLFVSEEALCRPIGPTPIMTAQYHHLARLTRKRSVTFRIVPAEVSAPRLGAFAFYESEDLPPIVVLETPRALSFMDTKPEVDYYATAIRG</sequence>
<dbReference type="InterPro" id="IPR043917">
    <property type="entry name" value="DUF5753"/>
</dbReference>
<feature type="non-terminal residue" evidence="2">
    <location>
        <position position="253"/>
    </location>
</feature>
<dbReference type="EMBL" id="FQVN01000032">
    <property type="protein sequence ID" value="SHH14239.1"/>
    <property type="molecule type" value="Genomic_DNA"/>
</dbReference>
<reference evidence="2 3" key="1">
    <citation type="submission" date="2016-11" db="EMBL/GenBank/DDBJ databases">
        <authorList>
            <person name="Jaros S."/>
            <person name="Januszkiewicz K."/>
            <person name="Wedrychowicz H."/>
        </authorList>
    </citation>
    <scope>NUCLEOTIDE SEQUENCE [LARGE SCALE GENOMIC DNA]</scope>
    <source>
        <strain evidence="2 3">DSM 44523</strain>
    </source>
</reference>